<dbReference type="Proteomes" id="UP000229730">
    <property type="component" value="Unassembled WGS sequence"/>
</dbReference>
<dbReference type="PROSITE" id="PS00374">
    <property type="entry name" value="MGMT"/>
    <property type="match status" value="1"/>
</dbReference>
<dbReference type="Pfam" id="PF01035">
    <property type="entry name" value="DNA_binding_1"/>
    <property type="match status" value="1"/>
</dbReference>
<evidence type="ECO:0000256" key="8">
    <source>
        <dbReference type="ARBA" id="ARBA00049348"/>
    </source>
</evidence>
<dbReference type="FunFam" id="1.10.10.10:FF:000214">
    <property type="entry name" value="Methylated-DNA--protein-cysteine methyltransferase"/>
    <property type="match status" value="1"/>
</dbReference>
<comment type="function">
    <text evidence="9">Involved in the cellular defense against the biological effects of O6-methylguanine (O6-MeG) and O4-methylthymine (O4-MeT) in DNA. Repairs the methylated nucleobase in DNA by stoichiometrically transferring the methyl group to a cysteine residue in the enzyme. This is a suicide reaction: the enzyme is irreversibly inactivated.</text>
</comment>
<dbReference type="FunCoup" id="A0A2G4YPM0">
    <property type="interactions" value="111"/>
</dbReference>
<evidence type="ECO:0000313" key="13">
    <source>
        <dbReference type="Proteomes" id="UP000229730"/>
    </source>
</evidence>
<dbReference type="PANTHER" id="PTHR10815">
    <property type="entry name" value="METHYLATED-DNA--PROTEIN-CYSTEINE METHYLTRANSFERASE"/>
    <property type="match status" value="1"/>
</dbReference>
<evidence type="ECO:0000256" key="3">
    <source>
        <dbReference type="ARBA" id="ARBA00022490"/>
    </source>
</evidence>
<name>A0A2G4YPM0_9PROT</name>
<keyword evidence="6 9" id="KW-0227">DNA damage</keyword>
<evidence type="ECO:0000256" key="6">
    <source>
        <dbReference type="ARBA" id="ARBA00022763"/>
    </source>
</evidence>
<keyword evidence="4 9" id="KW-0489">Methyltransferase</keyword>
<dbReference type="RefSeq" id="WP_099474195.1">
    <property type="nucleotide sequence ID" value="NZ_CP041025.1"/>
</dbReference>
<comment type="miscellaneous">
    <text evidence="9">This enzyme catalyzes only one turnover and therefore is not strictly catalytic. According to one definition, an enzyme is a biocatalyst that acts repeatedly and over many reaction cycles.</text>
</comment>
<dbReference type="PANTHER" id="PTHR10815:SF13">
    <property type="entry name" value="METHYLATED-DNA--PROTEIN-CYSTEINE METHYLTRANSFERASE"/>
    <property type="match status" value="1"/>
</dbReference>
<evidence type="ECO:0000256" key="4">
    <source>
        <dbReference type="ARBA" id="ARBA00022603"/>
    </source>
</evidence>
<comment type="catalytic activity">
    <reaction evidence="8 9">
        <text>a 6-O-methyl-2'-deoxyguanosine in DNA + L-cysteinyl-[protein] = S-methyl-L-cysteinyl-[protein] + a 2'-deoxyguanosine in DNA</text>
        <dbReference type="Rhea" id="RHEA:24000"/>
        <dbReference type="Rhea" id="RHEA-COMP:10131"/>
        <dbReference type="Rhea" id="RHEA-COMP:10132"/>
        <dbReference type="Rhea" id="RHEA-COMP:11367"/>
        <dbReference type="Rhea" id="RHEA-COMP:11368"/>
        <dbReference type="ChEBI" id="CHEBI:29950"/>
        <dbReference type="ChEBI" id="CHEBI:82612"/>
        <dbReference type="ChEBI" id="CHEBI:85445"/>
        <dbReference type="ChEBI" id="CHEBI:85448"/>
        <dbReference type="EC" id="2.1.1.63"/>
    </reaction>
</comment>
<comment type="catalytic activity">
    <reaction evidence="1 9">
        <text>a 4-O-methyl-thymidine in DNA + L-cysteinyl-[protein] = a thymidine in DNA + S-methyl-L-cysteinyl-[protein]</text>
        <dbReference type="Rhea" id="RHEA:53428"/>
        <dbReference type="Rhea" id="RHEA-COMP:10131"/>
        <dbReference type="Rhea" id="RHEA-COMP:10132"/>
        <dbReference type="Rhea" id="RHEA-COMP:13555"/>
        <dbReference type="Rhea" id="RHEA-COMP:13556"/>
        <dbReference type="ChEBI" id="CHEBI:29950"/>
        <dbReference type="ChEBI" id="CHEBI:82612"/>
        <dbReference type="ChEBI" id="CHEBI:137386"/>
        <dbReference type="ChEBI" id="CHEBI:137387"/>
        <dbReference type="EC" id="2.1.1.63"/>
    </reaction>
</comment>
<feature type="active site" description="Nucleophile; methyl group acceptor" evidence="9">
    <location>
        <position position="116"/>
    </location>
</feature>
<evidence type="ECO:0000256" key="7">
    <source>
        <dbReference type="ARBA" id="ARBA00023204"/>
    </source>
</evidence>
<dbReference type="Pfam" id="PF02870">
    <property type="entry name" value="Methyltransf_1N"/>
    <property type="match status" value="1"/>
</dbReference>
<protein>
    <recommendedName>
        <fullName evidence="9">Methylated-DNA--protein-cysteine methyltransferase</fullName>
        <ecNumber evidence="9">2.1.1.63</ecNumber>
    </recommendedName>
    <alternativeName>
        <fullName evidence="9">6-O-methylguanine-DNA methyltransferase</fullName>
        <shortName evidence="9">MGMT</shortName>
    </alternativeName>
    <alternativeName>
        <fullName evidence="9">O-6-methylguanine-DNA-alkyltransferase</fullName>
    </alternativeName>
</protein>
<dbReference type="SUPFAM" id="SSF46767">
    <property type="entry name" value="Methylated DNA-protein cysteine methyltransferase, C-terminal domain"/>
    <property type="match status" value="1"/>
</dbReference>
<keyword evidence="7 9" id="KW-0234">DNA repair</keyword>
<comment type="caution">
    <text evidence="12">The sequence shown here is derived from an EMBL/GenBank/DDBJ whole genome shotgun (WGS) entry which is preliminary data.</text>
</comment>
<dbReference type="OrthoDB" id="9802228at2"/>
<dbReference type="InParanoid" id="A0A2G4YPM0"/>
<evidence type="ECO:0000259" key="10">
    <source>
        <dbReference type="Pfam" id="PF01035"/>
    </source>
</evidence>
<dbReference type="GO" id="GO:0032259">
    <property type="term" value="P:methylation"/>
    <property type="evidence" value="ECO:0007669"/>
    <property type="project" value="UniProtKB-KW"/>
</dbReference>
<evidence type="ECO:0000259" key="11">
    <source>
        <dbReference type="Pfam" id="PF02870"/>
    </source>
</evidence>
<dbReference type="Gene3D" id="1.10.10.10">
    <property type="entry name" value="Winged helix-like DNA-binding domain superfamily/Winged helix DNA-binding domain"/>
    <property type="match status" value="1"/>
</dbReference>
<dbReference type="AlphaFoldDB" id="A0A2G4YPM0"/>
<dbReference type="GO" id="GO:0003908">
    <property type="term" value="F:methylated-DNA-[protein]-cysteine S-methyltransferase activity"/>
    <property type="evidence" value="ECO:0007669"/>
    <property type="project" value="UniProtKB-UniRule"/>
</dbReference>
<reference evidence="12 13" key="1">
    <citation type="submission" date="2017-10" db="EMBL/GenBank/DDBJ databases">
        <title>Frigbacter circumglobatus gen. nov. sp. nov., isolated from sediment cultured in situ.</title>
        <authorList>
            <person name="Zhao Z."/>
        </authorList>
    </citation>
    <scope>NUCLEOTIDE SEQUENCE [LARGE SCALE GENOMIC DNA]</scope>
    <source>
        <strain evidence="12 13">ZYL</strain>
    </source>
</reference>
<feature type="domain" description="Methylated-DNA-[protein]-cysteine S-methyltransferase DNA binding" evidence="10">
    <location>
        <begin position="67"/>
        <end position="146"/>
    </location>
</feature>
<comment type="similarity">
    <text evidence="2 9">Belongs to the MGMT family.</text>
</comment>
<dbReference type="GO" id="GO:0006307">
    <property type="term" value="P:DNA alkylation repair"/>
    <property type="evidence" value="ECO:0007669"/>
    <property type="project" value="UniProtKB-UniRule"/>
</dbReference>
<dbReference type="GO" id="GO:0005737">
    <property type="term" value="C:cytoplasm"/>
    <property type="evidence" value="ECO:0007669"/>
    <property type="project" value="UniProtKB-SubCell"/>
</dbReference>
<comment type="subcellular location">
    <subcellularLocation>
        <location evidence="9">Cytoplasm</location>
    </subcellularLocation>
</comment>
<dbReference type="InterPro" id="IPR023546">
    <property type="entry name" value="MGMT"/>
</dbReference>
<dbReference type="InterPro" id="IPR014048">
    <property type="entry name" value="MethylDNA_cys_MeTrfase_DNA-bd"/>
</dbReference>
<keyword evidence="13" id="KW-1185">Reference proteome</keyword>
<proteinExistence type="inferred from homology"/>
<dbReference type="InterPro" id="IPR008332">
    <property type="entry name" value="MethylG_MeTrfase_N"/>
</dbReference>
<keyword evidence="3 9" id="KW-0963">Cytoplasm</keyword>
<evidence type="ECO:0000313" key="12">
    <source>
        <dbReference type="EMBL" id="PHZ84240.1"/>
    </source>
</evidence>
<evidence type="ECO:0000256" key="1">
    <source>
        <dbReference type="ARBA" id="ARBA00001286"/>
    </source>
</evidence>
<dbReference type="Gene3D" id="3.30.160.70">
    <property type="entry name" value="Methylated DNA-protein cysteine methyltransferase domain"/>
    <property type="match status" value="1"/>
</dbReference>
<dbReference type="CDD" id="cd06445">
    <property type="entry name" value="ATase"/>
    <property type="match status" value="1"/>
</dbReference>
<dbReference type="SUPFAM" id="SSF53155">
    <property type="entry name" value="Methylated DNA-protein cysteine methyltransferase domain"/>
    <property type="match status" value="1"/>
</dbReference>
<dbReference type="EC" id="2.1.1.63" evidence="9"/>
<gene>
    <name evidence="12" type="ORF">CRD36_13700</name>
</gene>
<organism evidence="12 13">
    <name type="scientific">Paremcibacter congregatus</name>
    <dbReference type="NCBI Taxonomy" id="2043170"/>
    <lineage>
        <taxon>Bacteria</taxon>
        <taxon>Pseudomonadati</taxon>
        <taxon>Pseudomonadota</taxon>
        <taxon>Alphaproteobacteria</taxon>
        <taxon>Emcibacterales</taxon>
        <taxon>Emcibacteraceae</taxon>
        <taxon>Paremcibacter</taxon>
    </lineage>
</organism>
<evidence type="ECO:0000256" key="2">
    <source>
        <dbReference type="ARBA" id="ARBA00008711"/>
    </source>
</evidence>
<dbReference type="NCBIfam" id="TIGR00589">
    <property type="entry name" value="ogt"/>
    <property type="match status" value="1"/>
</dbReference>
<dbReference type="InterPro" id="IPR036217">
    <property type="entry name" value="MethylDNA_cys_MeTrfase_DNAb"/>
</dbReference>
<keyword evidence="5 9" id="KW-0808">Transferase</keyword>
<dbReference type="EMBL" id="PDEM01000025">
    <property type="protein sequence ID" value="PHZ84240.1"/>
    <property type="molecule type" value="Genomic_DNA"/>
</dbReference>
<evidence type="ECO:0000256" key="5">
    <source>
        <dbReference type="ARBA" id="ARBA00022679"/>
    </source>
</evidence>
<dbReference type="InterPro" id="IPR036631">
    <property type="entry name" value="MGMT_N_sf"/>
</dbReference>
<dbReference type="InterPro" id="IPR036388">
    <property type="entry name" value="WH-like_DNA-bd_sf"/>
</dbReference>
<dbReference type="HAMAP" id="MF_00772">
    <property type="entry name" value="OGT"/>
    <property type="match status" value="1"/>
</dbReference>
<sequence>MAQLSFHSPIGDLTISEEDGYIVSLDWGWSPFSEETPLLVTCKAELDDYFDGLNPSFSAPLATTGTDFQKQVWQIMQKIPYGKTMTYGEVAAKLGSHARAVGTACGMNPIPVLIPCHRIMGQNGKLTGFSGGEGVETKRFLLDLERATSPQRDTLL</sequence>
<accession>A0A2G4YPM0</accession>
<dbReference type="InterPro" id="IPR001497">
    <property type="entry name" value="MethylDNA_cys_MeTrfase_AS"/>
</dbReference>
<feature type="domain" description="Methylguanine DNA methyltransferase ribonuclease-like" evidence="11">
    <location>
        <begin position="6"/>
        <end position="62"/>
    </location>
</feature>
<evidence type="ECO:0000256" key="9">
    <source>
        <dbReference type="HAMAP-Rule" id="MF_00772"/>
    </source>
</evidence>